<organism evidence="2 3">
    <name type="scientific">Streptomyces cinereoruber</name>
    <dbReference type="NCBI Taxonomy" id="67260"/>
    <lineage>
        <taxon>Bacteria</taxon>
        <taxon>Bacillati</taxon>
        <taxon>Actinomycetota</taxon>
        <taxon>Actinomycetes</taxon>
        <taxon>Kitasatosporales</taxon>
        <taxon>Streptomycetaceae</taxon>
        <taxon>Streptomyces</taxon>
    </lineage>
</organism>
<protein>
    <submittedName>
        <fullName evidence="2">Nuclear transport factor 2 family protein</fullName>
    </submittedName>
</protein>
<proteinExistence type="predicted"/>
<dbReference type="SUPFAM" id="SSF54427">
    <property type="entry name" value="NTF2-like"/>
    <property type="match status" value="1"/>
</dbReference>
<dbReference type="RefSeq" id="WP_062753946.1">
    <property type="nucleotide sequence ID" value="NZ_BMSJ01000007.1"/>
</dbReference>
<dbReference type="InterPro" id="IPR032710">
    <property type="entry name" value="NTF2-like_dom_sf"/>
</dbReference>
<accession>A0ABX6BHQ9</accession>
<dbReference type="Gene3D" id="3.10.450.50">
    <property type="match status" value="1"/>
</dbReference>
<dbReference type="InterPro" id="IPR037401">
    <property type="entry name" value="SnoaL-like"/>
</dbReference>
<dbReference type="GeneID" id="95455456"/>
<dbReference type="EMBL" id="CP023693">
    <property type="protein sequence ID" value="QEV33645.1"/>
    <property type="molecule type" value="Genomic_DNA"/>
</dbReference>
<evidence type="ECO:0000313" key="3">
    <source>
        <dbReference type="Proteomes" id="UP000326029"/>
    </source>
</evidence>
<gene>
    <name evidence="2" type="ORF">CP977_16955</name>
</gene>
<dbReference type="Proteomes" id="UP000326029">
    <property type="component" value="Chromosome"/>
</dbReference>
<evidence type="ECO:0000259" key="1">
    <source>
        <dbReference type="Pfam" id="PF12680"/>
    </source>
</evidence>
<dbReference type="Pfam" id="PF12680">
    <property type="entry name" value="SnoaL_2"/>
    <property type="match status" value="1"/>
</dbReference>
<reference evidence="2 3" key="1">
    <citation type="submission" date="2017-09" db="EMBL/GenBank/DDBJ databases">
        <authorList>
            <person name="Lee N."/>
            <person name="Cho B.-K."/>
        </authorList>
    </citation>
    <scope>NUCLEOTIDE SEQUENCE [LARGE SCALE GENOMIC DNA]</scope>
    <source>
        <strain evidence="2 3">ATCC 19740</strain>
    </source>
</reference>
<name>A0ABX6BHQ9_9ACTN</name>
<sequence length="130" mass="14424">MEPSSTEASDVVGALWDRMQARDWDGLAALLAEDAVVEWPVSGERITGRDDYVAVNREYPEGWSVRVLRIVAGDGEAVSEVEVPHEGVGTFRAVSFWTVRDGRIVRGTEYWTSPGADPRPAWRAAYTEPM</sequence>
<keyword evidence="3" id="KW-1185">Reference proteome</keyword>
<feature type="domain" description="SnoaL-like" evidence="1">
    <location>
        <begin position="14"/>
        <end position="106"/>
    </location>
</feature>
<evidence type="ECO:0000313" key="2">
    <source>
        <dbReference type="EMBL" id="QEV33645.1"/>
    </source>
</evidence>